<dbReference type="PROSITE" id="PS00484">
    <property type="entry name" value="THYROGLOBULIN_1_1"/>
    <property type="match status" value="1"/>
</dbReference>
<keyword evidence="6" id="KW-0732">Signal</keyword>
<comment type="caution">
    <text evidence="8">The sequence shown here is derived from an EMBL/GenBank/DDBJ whole genome shotgun (WGS) entry which is preliminary data.</text>
</comment>
<evidence type="ECO:0000256" key="6">
    <source>
        <dbReference type="SAM" id="SignalP"/>
    </source>
</evidence>
<sequence length="201" mass="22005">MFFLNDLLIIFVPVLCLFSSNYFALGLGNGCKELCNGSSGNLKSQRAERVIGDVSTSILALDEPCGVYTLPCPHGLRCIPPLGEQGPLQALLQGRGLCKNIKSTITDVSPPTDYRPSTADNTEKGPCRKLLNTVLQGIELTVIHSIQDIYMPNCDRHGFFRKKQCLSSRGIQRGYCWCVDEKGAKITSRKKEDGTISCTSS</sequence>
<organism evidence="8 9">
    <name type="scientific">Triplophysa tibetana</name>
    <dbReference type="NCBI Taxonomy" id="1572043"/>
    <lineage>
        <taxon>Eukaryota</taxon>
        <taxon>Metazoa</taxon>
        <taxon>Chordata</taxon>
        <taxon>Craniata</taxon>
        <taxon>Vertebrata</taxon>
        <taxon>Euteleostomi</taxon>
        <taxon>Actinopterygii</taxon>
        <taxon>Neopterygii</taxon>
        <taxon>Teleostei</taxon>
        <taxon>Ostariophysi</taxon>
        <taxon>Cypriniformes</taxon>
        <taxon>Nemacheilidae</taxon>
        <taxon>Triplophysa</taxon>
    </lineage>
</organism>
<dbReference type="GO" id="GO:0005615">
    <property type="term" value="C:extracellular space"/>
    <property type="evidence" value="ECO:0007669"/>
    <property type="project" value="TreeGrafter"/>
</dbReference>
<dbReference type="OrthoDB" id="8875634at2759"/>
<feature type="domain" description="Thyroglobulin type-1" evidence="7">
    <location>
        <begin position="124"/>
        <end position="198"/>
    </location>
</feature>
<comment type="subcellular location">
    <subcellularLocation>
        <location evidence="1">Secreted</location>
    </subcellularLocation>
</comment>
<dbReference type="Proteomes" id="UP000324632">
    <property type="component" value="Chromosome 19"/>
</dbReference>
<proteinExistence type="predicted"/>
<keyword evidence="4" id="KW-0340">Growth factor binding</keyword>
<comment type="caution">
    <text evidence="5">Lacks conserved residue(s) required for the propagation of feature annotation.</text>
</comment>
<keyword evidence="3 5" id="KW-1015">Disulfide bond</keyword>
<dbReference type="SMART" id="SM00211">
    <property type="entry name" value="TY"/>
    <property type="match status" value="1"/>
</dbReference>
<name>A0A5A9NEJ1_9TELE</name>
<dbReference type="PRINTS" id="PR01976">
    <property type="entry name" value="IGFBPFAMILY"/>
</dbReference>
<dbReference type="PROSITE" id="PS51162">
    <property type="entry name" value="THYROGLOBULIN_1_2"/>
    <property type="match status" value="1"/>
</dbReference>
<dbReference type="InterPro" id="IPR009030">
    <property type="entry name" value="Growth_fac_rcpt_cys_sf"/>
</dbReference>
<dbReference type="SUPFAM" id="SSF57610">
    <property type="entry name" value="Thyroglobulin type-1 domain"/>
    <property type="match status" value="1"/>
</dbReference>
<gene>
    <name evidence="8" type="ORF">E1301_Tti014318</name>
</gene>
<dbReference type="EMBL" id="SOYY01000019">
    <property type="protein sequence ID" value="KAA0708070.1"/>
    <property type="molecule type" value="Genomic_DNA"/>
</dbReference>
<keyword evidence="9" id="KW-1185">Reference proteome</keyword>
<evidence type="ECO:0000313" key="9">
    <source>
        <dbReference type="Proteomes" id="UP000324632"/>
    </source>
</evidence>
<dbReference type="InterPro" id="IPR000716">
    <property type="entry name" value="Thyroglobulin_1"/>
</dbReference>
<feature type="disulfide bond" evidence="5">
    <location>
        <begin position="178"/>
        <end position="198"/>
    </location>
</feature>
<dbReference type="PANTHER" id="PTHR11551:SF27">
    <property type="entry name" value="INSULIN-LIKE GROWTH FACTOR BINDING PROTEIN 6A PRECURSOR-RELATED"/>
    <property type="match status" value="1"/>
</dbReference>
<dbReference type="GO" id="GO:0001968">
    <property type="term" value="F:fibronectin binding"/>
    <property type="evidence" value="ECO:0007669"/>
    <property type="project" value="TreeGrafter"/>
</dbReference>
<dbReference type="PANTHER" id="PTHR11551">
    <property type="entry name" value="INSULIN-LIKE GROWTH FACTOR BINDING PROTEIN"/>
    <property type="match status" value="1"/>
</dbReference>
<feature type="signal peptide" evidence="6">
    <location>
        <begin position="1"/>
        <end position="16"/>
    </location>
</feature>
<evidence type="ECO:0000256" key="4">
    <source>
        <dbReference type="ARBA" id="ARBA00023183"/>
    </source>
</evidence>
<dbReference type="CDD" id="cd00191">
    <property type="entry name" value="TY"/>
    <property type="match status" value="1"/>
</dbReference>
<evidence type="ECO:0000256" key="5">
    <source>
        <dbReference type="PROSITE-ProRule" id="PRU00500"/>
    </source>
</evidence>
<feature type="chain" id="PRO_5022985638" evidence="6">
    <location>
        <begin position="17"/>
        <end position="201"/>
    </location>
</feature>
<dbReference type="Pfam" id="PF00086">
    <property type="entry name" value="Thyroglobulin_1"/>
    <property type="match status" value="1"/>
</dbReference>
<reference evidence="8 9" key="1">
    <citation type="journal article" date="2019" name="Mol. Ecol. Resour.">
        <title>Chromosome-level genome assembly of Triplophysa tibetana, a fish adapted to the harsh high-altitude environment of the Tibetan Plateau.</title>
        <authorList>
            <person name="Yang X."/>
            <person name="Liu H."/>
            <person name="Ma Z."/>
            <person name="Zou Y."/>
            <person name="Zou M."/>
            <person name="Mao Y."/>
            <person name="Li X."/>
            <person name="Wang H."/>
            <person name="Chen T."/>
            <person name="Wang W."/>
            <person name="Yang R."/>
        </authorList>
    </citation>
    <scope>NUCLEOTIDE SEQUENCE [LARGE SCALE GENOMIC DNA]</scope>
    <source>
        <strain evidence="8">TTIB1903HZAU</strain>
        <tissue evidence="8">Muscle</tissue>
    </source>
</reference>
<evidence type="ECO:0000256" key="3">
    <source>
        <dbReference type="ARBA" id="ARBA00023157"/>
    </source>
</evidence>
<accession>A0A5A9NEJ1</accession>
<dbReference type="InterPro" id="IPR022321">
    <property type="entry name" value="IGFBP_1-6_chordata"/>
</dbReference>
<protein>
    <submittedName>
        <fullName evidence="8">Insulin-like growth factor-binding protein 6</fullName>
    </submittedName>
</protein>
<dbReference type="SMART" id="SM00121">
    <property type="entry name" value="IB"/>
    <property type="match status" value="1"/>
</dbReference>
<dbReference type="AlphaFoldDB" id="A0A5A9NEJ1"/>
<dbReference type="GO" id="GO:0043567">
    <property type="term" value="P:regulation of insulin-like growth factor receptor signaling pathway"/>
    <property type="evidence" value="ECO:0007669"/>
    <property type="project" value="TreeGrafter"/>
</dbReference>
<evidence type="ECO:0000313" key="8">
    <source>
        <dbReference type="EMBL" id="KAA0708070.1"/>
    </source>
</evidence>
<evidence type="ECO:0000256" key="2">
    <source>
        <dbReference type="ARBA" id="ARBA00022525"/>
    </source>
</evidence>
<dbReference type="InterPro" id="IPR000867">
    <property type="entry name" value="IGFBP-like"/>
</dbReference>
<dbReference type="SUPFAM" id="SSF57184">
    <property type="entry name" value="Growth factor receptor domain"/>
    <property type="match status" value="1"/>
</dbReference>
<dbReference type="GO" id="GO:0031994">
    <property type="term" value="F:insulin-like growth factor I binding"/>
    <property type="evidence" value="ECO:0007669"/>
    <property type="project" value="TreeGrafter"/>
</dbReference>
<dbReference type="Gene3D" id="4.10.40.20">
    <property type="match status" value="1"/>
</dbReference>
<dbReference type="InterPro" id="IPR036857">
    <property type="entry name" value="Thyroglobulin_1_sf"/>
</dbReference>
<dbReference type="FunFam" id="4.10.40.20:FF:000005">
    <property type="entry name" value="Insulin-like growth factor-binding protein 6"/>
    <property type="match status" value="1"/>
</dbReference>
<keyword evidence="2" id="KW-0964">Secreted</keyword>
<dbReference type="GO" id="GO:0031995">
    <property type="term" value="F:insulin-like growth factor II binding"/>
    <property type="evidence" value="ECO:0007669"/>
    <property type="project" value="TreeGrafter"/>
</dbReference>
<evidence type="ECO:0000256" key="1">
    <source>
        <dbReference type="ARBA" id="ARBA00004613"/>
    </source>
</evidence>
<evidence type="ECO:0000259" key="7">
    <source>
        <dbReference type="PROSITE" id="PS51162"/>
    </source>
</evidence>
<dbReference type="Gene3D" id="4.10.800.10">
    <property type="entry name" value="Thyroglobulin type-1"/>
    <property type="match status" value="1"/>
</dbReference>